<dbReference type="Gene3D" id="2.10.50.10">
    <property type="entry name" value="Tumor Necrosis Factor Receptor, subunit A, domain 2"/>
    <property type="match status" value="3"/>
</dbReference>
<dbReference type="FunFam" id="2.10.25.10:FF:000030">
    <property type="entry name" value="Signal peptide, CUB domain and EGF-like domain-containing 2"/>
    <property type="match status" value="1"/>
</dbReference>
<feature type="domain" description="EGF-like" evidence="12">
    <location>
        <begin position="120"/>
        <end position="156"/>
    </location>
</feature>
<dbReference type="Pfam" id="PF00431">
    <property type="entry name" value="CUB"/>
    <property type="match status" value="1"/>
</dbReference>
<keyword evidence="8" id="KW-0325">Glycoprotein</keyword>
<feature type="domain" description="CUB" evidence="11">
    <location>
        <begin position="1288"/>
        <end position="1400"/>
    </location>
</feature>
<keyword evidence="4 10" id="KW-0732">Signal</keyword>
<organism evidence="13 14">
    <name type="scientific">Xenopus laevis</name>
    <name type="common">African clawed frog</name>
    <dbReference type="NCBI Taxonomy" id="8355"/>
    <lineage>
        <taxon>Eukaryota</taxon>
        <taxon>Metazoa</taxon>
        <taxon>Chordata</taxon>
        <taxon>Craniata</taxon>
        <taxon>Vertebrata</taxon>
        <taxon>Euteleostomi</taxon>
        <taxon>Amphibia</taxon>
        <taxon>Batrachia</taxon>
        <taxon>Anura</taxon>
        <taxon>Pipoidea</taxon>
        <taxon>Pipidae</taxon>
        <taxon>Xenopodinae</taxon>
        <taxon>Xenopus</taxon>
        <taxon>Xenopus</taxon>
    </lineage>
</organism>
<evidence type="ECO:0000256" key="2">
    <source>
        <dbReference type="ARBA" id="ARBA00022525"/>
    </source>
</evidence>
<evidence type="ECO:0000256" key="7">
    <source>
        <dbReference type="ARBA" id="ARBA00023157"/>
    </source>
</evidence>
<feature type="domain" description="EGF-like" evidence="12">
    <location>
        <begin position="816"/>
        <end position="854"/>
    </location>
</feature>
<dbReference type="GO" id="GO:0005509">
    <property type="term" value="F:calcium ion binding"/>
    <property type="evidence" value="ECO:0007669"/>
    <property type="project" value="InterPro"/>
</dbReference>
<dbReference type="SUPFAM" id="SSF49854">
    <property type="entry name" value="Spermadhesin, CUB domain"/>
    <property type="match status" value="1"/>
</dbReference>
<dbReference type="FunFam" id="2.10.50.10:FF:000002">
    <property type="entry name" value="signal peptide, CUB and EGF-like domain-containing protein 2 isoform X1"/>
    <property type="match status" value="1"/>
</dbReference>
<keyword evidence="5" id="KW-0677">Repeat</keyword>
<evidence type="ECO:0000256" key="6">
    <source>
        <dbReference type="ARBA" id="ARBA00022837"/>
    </source>
</evidence>
<evidence type="ECO:0000256" key="5">
    <source>
        <dbReference type="ARBA" id="ARBA00022737"/>
    </source>
</evidence>
<dbReference type="SMART" id="SM00181">
    <property type="entry name" value="EGF"/>
    <property type="match status" value="9"/>
</dbReference>
<dbReference type="CDD" id="cd00054">
    <property type="entry name" value="EGF_CA"/>
    <property type="match status" value="4"/>
</dbReference>
<accession>A0A974D843</accession>
<comment type="subcellular location">
    <subcellularLocation>
        <location evidence="1">Secreted</location>
    </subcellularLocation>
</comment>
<feature type="disulfide bond" evidence="9">
    <location>
        <begin position="820"/>
        <end position="830"/>
    </location>
</feature>
<dbReference type="Pfam" id="PF07699">
    <property type="entry name" value="Ephrin_rec_like"/>
    <property type="match status" value="3"/>
</dbReference>
<dbReference type="GO" id="GO:0005615">
    <property type="term" value="C:extracellular space"/>
    <property type="evidence" value="ECO:0007669"/>
    <property type="project" value="TreeGrafter"/>
</dbReference>
<dbReference type="InterPro" id="IPR000152">
    <property type="entry name" value="EGF-type_Asp/Asn_hydroxyl_site"/>
</dbReference>
<protein>
    <recommendedName>
        <fullName evidence="15">Signal peptide, CUB and EGF-like domain-containing protein 1</fullName>
    </recommendedName>
</protein>
<dbReference type="CDD" id="cd00185">
    <property type="entry name" value="TNFRSF"/>
    <property type="match status" value="1"/>
</dbReference>
<dbReference type="FunFam" id="2.10.50.10:FF:000006">
    <property type="entry name" value="Signal peptide, CUB domain and EGF like domain containing 3"/>
    <property type="match status" value="1"/>
</dbReference>
<comment type="caution">
    <text evidence="9">Lacks conserved residue(s) required for the propagation of feature annotation.</text>
</comment>
<dbReference type="PANTHER" id="PTHR24046">
    <property type="entry name" value="SIGNAL PEPTIDE, CUB AND EGF-LIKE DOMAIN-CONTAINING"/>
    <property type="match status" value="1"/>
</dbReference>
<dbReference type="PROSITE" id="PS00010">
    <property type="entry name" value="ASX_HYDROXYL"/>
    <property type="match status" value="4"/>
</dbReference>
<dbReference type="FunFam" id="2.10.25.10:FF:000124">
    <property type="entry name" value="Signal peptide, CUB domain and EGF-like domain-containing 3"/>
    <property type="match status" value="1"/>
</dbReference>
<evidence type="ECO:0008006" key="15">
    <source>
        <dbReference type="Google" id="ProtNLM"/>
    </source>
</evidence>
<evidence type="ECO:0000256" key="4">
    <source>
        <dbReference type="ARBA" id="ARBA00022729"/>
    </source>
</evidence>
<dbReference type="EMBL" id="CM004471">
    <property type="protein sequence ID" value="OCT86066.1"/>
    <property type="molecule type" value="Genomic_DNA"/>
</dbReference>
<evidence type="ECO:0000256" key="3">
    <source>
        <dbReference type="ARBA" id="ARBA00022536"/>
    </source>
</evidence>
<dbReference type="Proteomes" id="UP000694892">
    <property type="component" value="Chromosome 3S"/>
</dbReference>
<dbReference type="InterPro" id="IPR000742">
    <property type="entry name" value="EGF"/>
</dbReference>
<evidence type="ECO:0000313" key="13">
    <source>
        <dbReference type="EMBL" id="OCT86066.1"/>
    </source>
</evidence>
<reference evidence="14" key="1">
    <citation type="journal article" date="2016" name="Nature">
        <title>Genome evolution in the allotetraploid frog Xenopus laevis.</title>
        <authorList>
            <person name="Session A.M."/>
            <person name="Uno Y."/>
            <person name="Kwon T."/>
            <person name="Chapman J.A."/>
            <person name="Toyoda A."/>
            <person name="Takahashi S."/>
            <person name="Fukui A."/>
            <person name="Hikosaka A."/>
            <person name="Suzuki A."/>
            <person name="Kondo M."/>
            <person name="van Heeringen S.J."/>
            <person name="Quigley I."/>
            <person name="Heinz S."/>
            <person name="Ogino H."/>
            <person name="Ochi H."/>
            <person name="Hellsten U."/>
            <person name="Lyons J.B."/>
            <person name="Simakov O."/>
            <person name="Putnam N."/>
            <person name="Stites J."/>
            <person name="Kuroki Y."/>
            <person name="Tanaka T."/>
            <person name="Michiue T."/>
            <person name="Watanabe M."/>
            <person name="Bogdanovic O."/>
            <person name="Lister R."/>
            <person name="Georgiou G."/>
            <person name="Paranjpe S.S."/>
            <person name="van Kruijsbergen I."/>
            <person name="Shu S."/>
            <person name="Carlson J."/>
            <person name="Kinoshita T."/>
            <person name="Ohta Y."/>
            <person name="Mawaribuchi S."/>
            <person name="Jenkins J."/>
            <person name="Grimwood J."/>
            <person name="Schmutz J."/>
            <person name="Mitros T."/>
            <person name="Mozaffari S.V."/>
            <person name="Suzuki Y."/>
            <person name="Haramoto Y."/>
            <person name="Yamamoto T.S."/>
            <person name="Takagi C."/>
            <person name="Heald R."/>
            <person name="Miller K."/>
            <person name="Haudenschild C."/>
            <person name="Kitzman J."/>
            <person name="Nakayama T."/>
            <person name="Izutsu Y."/>
            <person name="Robert J."/>
            <person name="Fortriede J."/>
            <person name="Burns K."/>
            <person name="Lotay V."/>
            <person name="Karimi K."/>
            <person name="Yasuoka Y."/>
            <person name="Dichmann D.S."/>
            <person name="Flajnik M.F."/>
            <person name="Houston D.W."/>
            <person name="Shendure J."/>
            <person name="DuPasquier L."/>
            <person name="Vize P.D."/>
            <person name="Zorn A.M."/>
            <person name="Ito M."/>
            <person name="Marcotte E.M."/>
            <person name="Wallingford J.B."/>
            <person name="Ito Y."/>
            <person name="Asashima M."/>
            <person name="Ueno N."/>
            <person name="Matsuda Y."/>
            <person name="Veenstra G.J."/>
            <person name="Fujiyama A."/>
            <person name="Harland R.M."/>
            <person name="Taira M."/>
            <person name="Rokhsar D.S."/>
        </authorList>
    </citation>
    <scope>NUCLEOTIDE SEQUENCE [LARGE SCALE GENOMIC DNA]</scope>
    <source>
        <strain evidence="14">J</strain>
    </source>
</reference>
<dbReference type="OMA" id="QTGTTCH"/>
<dbReference type="GO" id="GO:0009986">
    <property type="term" value="C:cell surface"/>
    <property type="evidence" value="ECO:0007669"/>
    <property type="project" value="TreeGrafter"/>
</dbReference>
<dbReference type="PROSITE" id="PS01186">
    <property type="entry name" value="EGF_2"/>
    <property type="match status" value="3"/>
</dbReference>
<feature type="chain" id="PRO_5037585959" description="Signal peptide, CUB and EGF-like domain-containing protein 1" evidence="10">
    <location>
        <begin position="23"/>
        <end position="1478"/>
    </location>
</feature>
<name>A0A974D843_XENLA</name>
<dbReference type="FunFam" id="2.10.25.10:FF:000035">
    <property type="entry name" value="Signal peptide, CUB domain and EGF-like domain-containing 2"/>
    <property type="match status" value="1"/>
</dbReference>
<dbReference type="InterPro" id="IPR000859">
    <property type="entry name" value="CUB_dom"/>
</dbReference>
<dbReference type="InterPro" id="IPR009030">
    <property type="entry name" value="Growth_fac_rcpt_cys_sf"/>
</dbReference>
<dbReference type="InterPro" id="IPR049883">
    <property type="entry name" value="NOTCH1_EGF-like"/>
</dbReference>
<dbReference type="InterPro" id="IPR018097">
    <property type="entry name" value="EGF_Ca-bd_CS"/>
</dbReference>
<gene>
    <name evidence="13" type="ORF">XELAEV_18019759mg</name>
</gene>
<dbReference type="SUPFAM" id="SSF57184">
    <property type="entry name" value="Growth factor receptor domain"/>
    <property type="match status" value="4"/>
</dbReference>
<dbReference type="PROSITE" id="PS50026">
    <property type="entry name" value="EGF_3"/>
    <property type="match status" value="3"/>
</dbReference>
<dbReference type="FunFam" id="2.10.25.10:FF:000028">
    <property type="entry name" value="Signal peptide, CUB domain and EGF-like domain-containing 2"/>
    <property type="match status" value="1"/>
</dbReference>
<dbReference type="Pfam" id="PF14670">
    <property type="entry name" value="FXa_inhibition"/>
    <property type="match status" value="3"/>
</dbReference>
<feature type="domain" description="EGF-like" evidence="12">
    <location>
        <begin position="775"/>
        <end position="815"/>
    </location>
</feature>
<evidence type="ECO:0000256" key="1">
    <source>
        <dbReference type="ARBA" id="ARBA00004613"/>
    </source>
</evidence>
<dbReference type="Pfam" id="PF07645">
    <property type="entry name" value="EGF_CA"/>
    <property type="match status" value="3"/>
</dbReference>
<dbReference type="InterPro" id="IPR001881">
    <property type="entry name" value="EGF-like_Ca-bd_dom"/>
</dbReference>
<dbReference type="FunFam" id="2.60.120.290:FF:000002">
    <property type="entry name" value="Signal peptide, CUB domain and EGF-like domain-containing 2"/>
    <property type="match status" value="1"/>
</dbReference>
<evidence type="ECO:0000313" key="14">
    <source>
        <dbReference type="Proteomes" id="UP000694892"/>
    </source>
</evidence>
<keyword evidence="3 9" id="KW-0245">EGF-like domain</keyword>
<dbReference type="FunFam" id="2.10.50.10:FF:000024">
    <property type="entry name" value="signal peptide, CUB and EGF-like domain-containing protein 1"/>
    <property type="match status" value="1"/>
</dbReference>
<dbReference type="CDD" id="cd00041">
    <property type="entry name" value="CUB"/>
    <property type="match status" value="1"/>
</dbReference>
<dbReference type="SMART" id="SM00042">
    <property type="entry name" value="CUB"/>
    <property type="match status" value="1"/>
</dbReference>
<dbReference type="FunFam" id="2.10.25.10:FF:000008">
    <property type="entry name" value="Signal peptide, CUB domain, EGF-like 2"/>
    <property type="match status" value="2"/>
</dbReference>
<evidence type="ECO:0000259" key="11">
    <source>
        <dbReference type="PROSITE" id="PS01180"/>
    </source>
</evidence>
<dbReference type="GO" id="GO:0007165">
    <property type="term" value="P:signal transduction"/>
    <property type="evidence" value="ECO:0007669"/>
    <property type="project" value="TreeGrafter"/>
</dbReference>
<evidence type="ECO:0000256" key="9">
    <source>
        <dbReference type="PROSITE-ProRule" id="PRU00076"/>
    </source>
</evidence>
<dbReference type="FunFam" id="2.10.25.10:FF:000032">
    <property type="entry name" value="signal peptide, CUB and EGF-like domain-containing protein 2 isoform X1"/>
    <property type="match status" value="1"/>
</dbReference>
<dbReference type="SUPFAM" id="SSF57196">
    <property type="entry name" value="EGF/Laminin"/>
    <property type="match status" value="3"/>
</dbReference>
<evidence type="ECO:0000256" key="10">
    <source>
        <dbReference type="SAM" id="SignalP"/>
    </source>
</evidence>
<dbReference type="InterPro" id="IPR052071">
    <property type="entry name" value="SCUB_EGF-like_domain"/>
</dbReference>
<dbReference type="InterPro" id="IPR011641">
    <property type="entry name" value="Tyr-kin_ephrin_A/B_rcpt-like"/>
</dbReference>
<dbReference type="FunFam" id="2.10.25.10:FF:000510">
    <property type="entry name" value="Signal peptide, CUB and EGF-like domain-containing protein 1"/>
    <property type="match status" value="1"/>
</dbReference>
<dbReference type="PROSITE" id="PS01187">
    <property type="entry name" value="EGF_CA"/>
    <property type="match status" value="4"/>
</dbReference>
<keyword evidence="6" id="KW-0106">Calcium</keyword>
<dbReference type="PROSITE" id="PS01180">
    <property type="entry name" value="CUB"/>
    <property type="match status" value="1"/>
</dbReference>
<dbReference type="Gene3D" id="2.10.25.10">
    <property type="entry name" value="Laminin"/>
    <property type="match status" value="8"/>
</dbReference>
<keyword evidence="2" id="KW-0964">Secreted</keyword>
<dbReference type="InterPro" id="IPR035914">
    <property type="entry name" value="Sperma_CUB_dom_sf"/>
</dbReference>
<proteinExistence type="predicted"/>
<evidence type="ECO:0000256" key="8">
    <source>
        <dbReference type="ARBA" id="ARBA00023180"/>
    </source>
</evidence>
<dbReference type="PANTHER" id="PTHR24046:SF4">
    <property type="entry name" value="SIGNAL PEPTIDE, CUB AND EGF-LIKE DOMAIN-CONTAINING PROTEIN 1"/>
    <property type="match status" value="1"/>
</dbReference>
<sequence length="1478" mass="165247">MGAVRLSFYLCLSLSLIYTSLAGSAGLPDIEECDNEYNGGCVHECINIPGNYRCTCYDGFMLAHDGHNCLEIHTGSLNTNRPSKNWAVQVKTRRVATLGYKYKTWQLHIQKTFCPDIHTDVDECLDNNGGCQQICVNTMGSYECQCKDGFFLSDNQHTCIHRSNGPNYCPLPLVGILGERFGDLPKHSDLIVYGRHYLQVEKIQFGQAEEIWLNPNPAEKCRIPNRGSGASLTKTRRQTIKYIREGQWFYPVADVNQTDVNRAIVTNDVQMALIDIRPAIQWGHFSPEVAPQGNYGRFWKTKQRFWKTIPLATHIVVEGMNCMNKDHGCAHICRETPKVGVACECRPGFELAKNQRDCTLTCNYGNGGCQHTCDDTDVVLVCGCHQKYALHSDGRTCIDRVSSLLACVWGPPAGFTNRDLAESRPDLDRMGLKIPSDRGRIYSLMRSRDLTAHWYSGSDWAGGTLGKNPDLLPQKRKSSAHARRIFQKDEAAIEISEYNATSVADVDKRVKRRLLMGKDFLPLFPCCASNINLELQYFWSDDLFLLQLELQYFWSGDLFLLQLELQYFWSGDLFLLPLELQYFWPEIILTEEGRFMTGPNEGGGGGGDLVGPSLTLTQQLALQYFNCAHEAFHCTIQQMKGSSSVVINSPCSTPTVLPEKGIFVVTHSEHIYIVLSGQDRHKYLIIRIEDSCAFRTVCGESRHFSFGGDRRLVDGTDMHPLHLCYGLAPKHTQCTETCAVNNGGCDRTCKDTATGVRCSCPVGFTLQPDGKTCKDIDECLVNNGGCDHFCRNTVGSFECSCQRGYKLLTDERSCQDIDECSFERTCDHICINYPGSFECLCHKGYTLYGMSHCGDINECSINNGSCDYGCVNTLGSYECICPPGKRLHWNKKDCIEMVKCLPNSKPSPRAQLICSKAGGIDSCFLSCPSNTLFMPDSESSYTLSCGVPGQQGKSVQKRNATVASSCGDALAPPITQKARFKIKDAKCHLRPRSKEKIRESGRQSPTDNCHVTFVNLKCDSSKKKRRGRNSPAKEVSHITAEFELEIKREEVTDSCNSDCVRRKMEQKLQTAIKTLRKSINKQQFYIQFSGAEYEVAQKSAKVSEAHEPCSSGQILLDGKCVPCPAGTFYSGEVNQCIPCAPGTFQDTRGQLTCEPCPSNDGSGITGARNVSECGGQCSPGHFSPDGFRPCRSCPPGTYQPESGRTMCFPCGGGLVTKYESAVSFQDCETKVHCSPGHYYNSTTHRCIRCPIGTYQPEFGLNFCITCPGNTSTDFDGSTNVTHCKNQHCGGELGDYTGYIESPNYPGDYPAHVECIWNINPPPKRRILIVVPEIFLPIEDECGDVLVMRKSASPASITTYETCQTYERPIAFTSRSRKLWIQFKSNEGNSGKGFQVPYVTYDEDYQQLIEDIVRDGRLYASENHQEILKDKKLIKALFDVLAHPQNYFKYTAQESKEMFPRSFIKLLKSKVSRFLRPYK</sequence>
<dbReference type="SMART" id="SM00179">
    <property type="entry name" value="EGF_CA"/>
    <property type="match status" value="6"/>
</dbReference>
<feature type="signal peptide" evidence="10">
    <location>
        <begin position="1"/>
        <end position="22"/>
    </location>
</feature>
<dbReference type="Gene3D" id="2.60.120.290">
    <property type="entry name" value="Spermadhesin, CUB domain"/>
    <property type="match status" value="1"/>
</dbReference>
<keyword evidence="7 9" id="KW-1015">Disulfide bond</keyword>
<dbReference type="SMART" id="SM01411">
    <property type="entry name" value="Ephrin_rec_like"/>
    <property type="match status" value="3"/>
</dbReference>
<evidence type="ECO:0000259" key="12">
    <source>
        <dbReference type="PROSITE" id="PS50026"/>
    </source>
</evidence>